<evidence type="ECO:0000256" key="1">
    <source>
        <dbReference type="ARBA" id="ARBA00004496"/>
    </source>
</evidence>
<dbReference type="GO" id="GO:0007051">
    <property type="term" value="P:spindle organization"/>
    <property type="evidence" value="ECO:0007669"/>
    <property type="project" value="TreeGrafter"/>
</dbReference>
<keyword evidence="3" id="KW-0677">Repeat</keyword>
<reference evidence="6" key="1">
    <citation type="submission" date="2020-06" db="EMBL/GenBank/DDBJ databases">
        <title>Draft genome of Bugula neritina, a colonial animal packing powerful symbionts and potential medicines.</title>
        <authorList>
            <person name="Rayko M."/>
        </authorList>
    </citation>
    <scope>NUCLEOTIDE SEQUENCE [LARGE SCALE GENOMIC DNA]</scope>
    <source>
        <strain evidence="6">Kwan_BN1</strain>
    </source>
</reference>
<comment type="caution">
    <text evidence="6">The sequence shown here is derived from an EMBL/GenBank/DDBJ whole genome shotgun (WGS) entry which is preliminary data.</text>
</comment>
<dbReference type="PANTHER" id="PTHR22706:SF1">
    <property type="entry name" value="ASSEMBLY FACTOR FOR SPINDLE MICROTUBULES"/>
    <property type="match status" value="1"/>
</dbReference>
<evidence type="ECO:0000313" key="7">
    <source>
        <dbReference type="Proteomes" id="UP000593567"/>
    </source>
</evidence>
<feature type="compositionally biased region" description="Polar residues" evidence="5">
    <location>
        <begin position="196"/>
        <end position="208"/>
    </location>
</feature>
<name>A0A7J7JBK1_BUGNE</name>
<dbReference type="SMART" id="SM00015">
    <property type="entry name" value="IQ"/>
    <property type="match status" value="3"/>
</dbReference>
<evidence type="ECO:0000313" key="6">
    <source>
        <dbReference type="EMBL" id="KAF6022748.1"/>
    </source>
</evidence>
<keyword evidence="7" id="KW-1185">Reference proteome</keyword>
<dbReference type="Gene3D" id="1.20.5.190">
    <property type="match status" value="1"/>
</dbReference>
<dbReference type="CDD" id="cd23767">
    <property type="entry name" value="IQCD"/>
    <property type="match status" value="1"/>
</dbReference>
<keyword evidence="2" id="KW-0963">Cytoplasm</keyword>
<dbReference type="GO" id="GO:0000278">
    <property type="term" value="P:mitotic cell cycle"/>
    <property type="evidence" value="ECO:0007669"/>
    <property type="project" value="TreeGrafter"/>
</dbReference>
<dbReference type="PROSITE" id="PS50096">
    <property type="entry name" value="IQ"/>
    <property type="match status" value="3"/>
</dbReference>
<dbReference type="AlphaFoldDB" id="A0A7J7JBK1"/>
<protein>
    <submittedName>
        <fullName evidence="6">SPATA17</fullName>
    </submittedName>
</protein>
<dbReference type="GO" id="GO:0000922">
    <property type="term" value="C:spindle pole"/>
    <property type="evidence" value="ECO:0007669"/>
    <property type="project" value="TreeGrafter"/>
</dbReference>
<feature type="compositionally biased region" description="Basic and acidic residues" evidence="5">
    <location>
        <begin position="180"/>
        <end position="192"/>
    </location>
</feature>
<dbReference type="SUPFAM" id="SSF52540">
    <property type="entry name" value="P-loop containing nucleoside triphosphate hydrolases"/>
    <property type="match status" value="1"/>
</dbReference>
<dbReference type="GO" id="GO:0005516">
    <property type="term" value="F:calmodulin binding"/>
    <property type="evidence" value="ECO:0007669"/>
    <property type="project" value="UniProtKB-KW"/>
</dbReference>
<evidence type="ECO:0000256" key="5">
    <source>
        <dbReference type="SAM" id="MobiDB-lite"/>
    </source>
</evidence>
<feature type="region of interest" description="Disordered" evidence="5">
    <location>
        <begin position="180"/>
        <end position="221"/>
    </location>
</feature>
<sequence>MKIFIISAEVNRVQEYEAAVKIQSWYRALRARAYLRYIIDCSSIIQKRFRGFQGRKQFRVYLKNEVFSMKLNHYNSLATKIQKVWRGFYVRKYIFNYFSFKRYLSGLLIKNETIRETLASYKEQQQQEKLYEETKAHREAKEAWLRKHHYLVSTAVVPGIYNSPFLPYPSEVEHSLRNTKPFDHNKHVDTRPKYNPSATRYDTPTPKCTSLPPLQKKPQGPFRLPEEVRKQRYRPFNPSLRVETSYTSVEEAREAMKRKEWVDRVIDTPFKPFTHRHREYEPLHHTKTEYGHIVYGNAYFREEHLDKFVTSQPMKTVVPPIPIFDKLNCTYSQGEV</sequence>
<accession>A0A7J7JBK1</accession>
<dbReference type="GO" id="GO:0005737">
    <property type="term" value="C:cytoplasm"/>
    <property type="evidence" value="ECO:0007669"/>
    <property type="project" value="UniProtKB-SubCell"/>
</dbReference>
<dbReference type="OrthoDB" id="190375at2759"/>
<dbReference type="InterPro" id="IPR051185">
    <property type="entry name" value="ASPM"/>
</dbReference>
<dbReference type="GO" id="GO:0051295">
    <property type="term" value="P:establishment of meiotic spindle localization"/>
    <property type="evidence" value="ECO:0007669"/>
    <property type="project" value="TreeGrafter"/>
</dbReference>
<evidence type="ECO:0000256" key="2">
    <source>
        <dbReference type="ARBA" id="ARBA00022490"/>
    </source>
</evidence>
<dbReference type="PANTHER" id="PTHR22706">
    <property type="entry name" value="ASSEMBLY FACTOR FOR SPINDLE MICROTUBULES"/>
    <property type="match status" value="1"/>
</dbReference>
<dbReference type="InterPro" id="IPR000048">
    <property type="entry name" value="IQ_motif_EF-hand-BS"/>
</dbReference>
<organism evidence="6 7">
    <name type="scientific">Bugula neritina</name>
    <name type="common">Brown bryozoan</name>
    <name type="synonym">Sertularia neritina</name>
    <dbReference type="NCBI Taxonomy" id="10212"/>
    <lineage>
        <taxon>Eukaryota</taxon>
        <taxon>Metazoa</taxon>
        <taxon>Spiralia</taxon>
        <taxon>Lophotrochozoa</taxon>
        <taxon>Bryozoa</taxon>
        <taxon>Gymnolaemata</taxon>
        <taxon>Cheilostomatida</taxon>
        <taxon>Flustrina</taxon>
        <taxon>Buguloidea</taxon>
        <taxon>Bugulidae</taxon>
        <taxon>Bugula</taxon>
    </lineage>
</organism>
<proteinExistence type="predicted"/>
<comment type="subcellular location">
    <subcellularLocation>
        <location evidence="1">Cytoplasm</location>
    </subcellularLocation>
</comment>
<dbReference type="Pfam" id="PF00612">
    <property type="entry name" value="IQ"/>
    <property type="match status" value="3"/>
</dbReference>
<gene>
    <name evidence="6" type="ORF">EB796_018956</name>
</gene>
<evidence type="ECO:0000256" key="4">
    <source>
        <dbReference type="ARBA" id="ARBA00022860"/>
    </source>
</evidence>
<keyword evidence="4" id="KW-0112">Calmodulin-binding</keyword>
<dbReference type="InterPro" id="IPR027417">
    <property type="entry name" value="P-loop_NTPase"/>
</dbReference>
<dbReference type="Proteomes" id="UP000593567">
    <property type="component" value="Unassembled WGS sequence"/>
</dbReference>
<evidence type="ECO:0000256" key="3">
    <source>
        <dbReference type="ARBA" id="ARBA00022737"/>
    </source>
</evidence>
<dbReference type="EMBL" id="VXIV02002811">
    <property type="protein sequence ID" value="KAF6022748.1"/>
    <property type="molecule type" value="Genomic_DNA"/>
</dbReference>